<dbReference type="Proteomes" id="UP000243542">
    <property type="component" value="Unassembled WGS sequence"/>
</dbReference>
<protein>
    <submittedName>
        <fullName evidence="1">Uncharacterized protein</fullName>
    </submittedName>
</protein>
<keyword evidence="2" id="KW-1185">Reference proteome</keyword>
<accession>A0A2A9FJ25</accession>
<dbReference type="RefSeq" id="WP_141544571.1">
    <property type="nucleotide sequence ID" value="NZ_JBIAKZ010000027.1"/>
</dbReference>
<reference evidence="1 2" key="1">
    <citation type="submission" date="2017-10" db="EMBL/GenBank/DDBJ databases">
        <title>Sequencing the genomes of 1000 actinobacteria strains.</title>
        <authorList>
            <person name="Klenk H.-P."/>
        </authorList>
    </citation>
    <scope>NUCLEOTIDE SEQUENCE [LARGE SCALE GENOMIC DNA]</scope>
    <source>
        <strain evidence="1 2">DSM 46092</strain>
    </source>
</reference>
<dbReference type="AlphaFoldDB" id="A0A2A9FJ25"/>
<organism evidence="1 2">
    <name type="scientific">Amycolatopsis sulphurea</name>
    <dbReference type="NCBI Taxonomy" id="76022"/>
    <lineage>
        <taxon>Bacteria</taxon>
        <taxon>Bacillati</taxon>
        <taxon>Actinomycetota</taxon>
        <taxon>Actinomycetes</taxon>
        <taxon>Pseudonocardiales</taxon>
        <taxon>Pseudonocardiaceae</taxon>
        <taxon>Amycolatopsis</taxon>
    </lineage>
</organism>
<evidence type="ECO:0000313" key="1">
    <source>
        <dbReference type="EMBL" id="PFG50741.1"/>
    </source>
</evidence>
<comment type="caution">
    <text evidence="1">The sequence shown here is derived from an EMBL/GenBank/DDBJ whole genome shotgun (WGS) entry which is preliminary data.</text>
</comment>
<proteinExistence type="predicted"/>
<name>A0A2A9FJ25_9PSEU</name>
<evidence type="ECO:0000313" key="2">
    <source>
        <dbReference type="Proteomes" id="UP000243542"/>
    </source>
</evidence>
<dbReference type="EMBL" id="PDJK01000002">
    <property type="protein sequence ID" value="PFG50741.1"/>
    <property type="molecule type" value="Genomic_DNA"/>
</dbReference>
<sequence length="113" mass="11689">MVVEVRGKLERGEDVAVAAAVGRTAKRYRQFVRDLLGVKYESKKVREADHSRPGVRGAAVVTAASAGFRVDEPGGRAGAVGGQLARHREVGTQSALPGGGLLALTVAGRQLGG</sequence>
<gene>
    <name evidence="1" type="ORF">ATK36_5988</name>
</gene>